<dbReference type="GO" id="GO:0016740">
    <property type="term" value="F:transferase activity"/>
    <property type="evidence" value="ECO:0007669"/>
    <property type="project" value="UniProtKB-KW"/>
</dbReference>
<dbReference type="OrthoDB" id="2139127at2759"/>
<dbReference type="Gene3D" id="3.30.420.10">
    <property type="entry name" value="Ribonuclease H-like superfamily/Ribonuclease H"/>
    <property type="match status" value="1"/>
</dbReference>
<dbReference type="InterPro" id="IPR036397">
    <property type="entry name" value="RNaseH_sf"/>
</dbReference>
<dbReference type="InterPro" id="IPR012337">
    <property type="entry name" value="RNaseH-like_sf"/>
</dbReference>
<evidence type="ECO:0000313" key="4">
    <source>
        <dbReference type="Proteomes" id="UP000245207"/>
    </source>
</evidence>
<reference evidence="3 4" key="1">
    <citation type="journal article" date="2018" name="Mol. Plant">
        <title>The genome of Artemisia annua provides insight into the evolution of Asteraceae family and artemisinin biosynthesis.</title>
        <authorList>
            <person name="Shen Q."/>
            <person name="Zhang L."/>
            <person name="Liao Z."/>
            <person name="Wang S."/>
            <person name="Yan T."/>
            <person name="Shi P."/>
            <person name="Liu M."/>
            <person name="Fu X."/>
            <person name="Pan Q."/>
            <person name="Wang Y."/>
            <person name="Lv Z."/>
            <person name="Lu X."/>
            <person name="Zhang F."/>
            <person name="Jiang W."/>
            <person name="Ma Y."/>
            <person name="Chen M."/>
            <person name="Hao X."/>
            <person name="Li L."/>
            <person name="Tang Y."/>
            <person name="Lv G."/>
            <person name="Zhou Y."/>
            <person name="Sun X."/>
            <person name="Brodelius P.E."/>
            <person name="Rose J.K.C."/>
            <person name="Tang K."/>
        </authorList>
    </citation>
    <scope>NUCLEOTIDE SEQUENCE [LARGE SCALE GENOMIC DNA]</scope>
    <source>
        <strain evidence="4">cv. Huhao1</strain>
        <tissue evidence="3">Leaf</tissue>
    </source>
</reference>
<dbReference type="PANTHER" id="PTHR48475:SF1">
    <property type="entry name" value="RNASE H TYPE-1 DOMAIN-CONTAINING PROTEIN"/>
    <property type="match status" value="1"/>
</dbReference>
<feature type="region of interest" description="Disordered" evidence="1">
    <location>
        <begin position="282"/>
        <end position="304"/>
    </location>
</feature>
<dbReference type="GO" id="GO:0004523">
    <property type="term" value="F:RNA-DNA hybrid ribonuclease activity"/>
    <property type="evidence" value="ECO:0007669"/>
    <property type="project" value="InterPro"/>
</dbReference>
<proteinExistence type="predicted"/>
<dbReference type="Proteomes" id="UP000245207">
    <property type="component" value="Unassembled WGS sequence"/>
</dbReference>
<dbReference type="FunFam" id="3.30.420.10:FF:000076">
    <property type="entry name" value="RBR-type E3 ubiquitin transferase"/>
    <property type="match status" value="1"/>
</dbReference>
<dbReference type="InterPro" id="IPR002156">
    <property type="entry name" value="RNaseH_domain"/>
</dbReference>
<evidence type="ECO:0000256" key="1">
    <source>
        <dbReference type="SAM" id="MobiDB-lite"/>
    </source>
</evidence>
<gene>
    <name evidence="3" type="ORF">CTI12_AA494140</name>
</gene>
<dbReference type="Pfam" id="PF13456">
    <property type="entry name" value="RVT_3"/>
    <property type="match status" value="1"/>
</dbReference>
<sequence length="304" mass="34302">MASPFNLEILEYFLPTEYQIPKFETYDGSTDPKEHVYLFTGIMSLYMFPNAAWCKLFRITLRGNAWKWFSTLPPNSISTFSQLVKSFETYFSKDLMVEPEKDLVIRAKNIQSAQEAIALRMDSKSEKEGEAKSVTRPFGQSGTSGSTSLFFEKKCILEFHGLVKGDPVVTGAGVVIRDTDRYRVYCLRELLGPMSKQVAEYKALILGLQYALEKGFTHIRVNGDSKPVCMQVNGECQAKNQDMSELCNVVNGLKEKFVSFKISHVEKEYNSEADDQANLAVSSKMGQFKKKSTGDGSSKHHVKR</sequence>
<dbReference type="CDD" id="cd09279">
    <property type="entry name" value="RNase_HI_like"/>
    <property type="match status" value="1"/>
</dbReference>
<name>A0A2U1LGG1_ARTAN</name>
<accession>A0A2U1LGG1</accession>
<comment type="caution">
    <text evidence="3">The sequence shown here is derived from an EMBL/GenBank/DDBJ whole genome shotgun (WGS) entry which is preliminary data.</text>
</comment>
<protein>
    <submittedName>
        <fullName evidence="3">Polynucleotidyl transferase, ribonuclease H-like superfamily protein</fullName>
    </submittedName>
</protein>
<keyword evidence="4" id="KW-1185">Reference proteome</keyword>
<evidence type="ECO:0000313" key="3">
    <source>
        <dbReference type="EMBL" id="PWA48081.1"/>
    </source>
</evidence>
<dbReference type="GO" id="GO:0003676">
    <property type="term" value="F:nucleic acid binding"/>
    <property type="evidence" value="ECO:0007669"/>
    <property type="project" value="InterPro"/>
</dbReference>
<dbReference type="SUPFAM" id="SSF53098">
    <property type="entry name" value="Ribonuclease H-like"/>
    <property type="match status" value="1"/>
</dbReference>
<dbReference type="EMBL" id="PKPP01009510">
    <property type="protein sequence ID" value="PWA48081.1"/>
    <property type="molecule type" value="Genomic_DNA"/>
</dbReference>
<evidence type="ECO:0000259" key="2">
    <source>
        <dbReference type="Pfam" id="PF13456"/>
    </source>
</evidence>
<dbReference type="PANTHER" id="PTHR48475">
    <property type="entry name" value="RIBONUCLEASE H"/>
    <property type="match status" value="1"/>
</dbReference>
<feature type="domain" description="RNase H type-1" evidence="2">
    <location>
        <begin position="159"/>
        <end position="279"/>
    </location>
</feature>
<keyword evidence="3" id="KW-0808">Transferase</keyword>
<organism evidence="3 4">
    <name type="scientific">Artemisia annua</name>
    <name type="common">Sweet wormwood</name>
    <dbReference type="NCBI Taxonomy" id="35608"/>
    <lineage>
        <taxon>Eukaryota</taxon>
        <taxon>Viridiplantae</taxon>
        <taxon>Streptophyta</taxon>
        <taxon>Embryophyta</taxon>
        <taxon>Tracheophyta</taxon>
        <taxon>Spermatophyta</taxon>
        <taxon>Magnoliopsida</taxon>
        <taxon>eudicotyledons</taxon>
        <taxon>Gunneridae</taxon>
        <taxon>Pentapetalae</taxon>
        <taxon>asterids</taxon>
        <taxon>campanulids</taxon>
        <taxon>Asterales</taxon>
        <taxon>Asteraceae</taxon>
        <taxon>Asteroideae</taxon>
        <taxon>Anthemideae</taxon>
        <taxon>Artemisiinae</taxon>
        <taxon>Artemisia</taxon>
    </lineage>
</organism>
<dbReference type="AlphaFoldDB" id="A0A2U1LGG1"/>